<reference evidence="1 2" key="1">
    <citation type="journal article" date="2013" name="Mar. Genomics">
        <title>Expression of sulfatases in Rhodopirellula baltica and the diversity of sulfatases in the genus Rhodopirellula.</title>
        <authorList>
            <person name="Wegner C.E."/>
            <person name="Richter-Heitmann T."/>
            <person name="Klindworth A."/>
            <person name="Klockow C."/>
            <person name="Richter M."/>
            <person name="Achstetter T."/>
            <person name="Glockner F.O."/>
            <person name="Harder J."/>
        </authorList>
    </citation>
    <scope>NUCLEOTIDE SEQUENCE [LARGE SCALE GENOMIC DNA]</scope>
    <source>
        <strain evidence="1 2">WH47</strain>
    </source>
</reference>
<proteinExistence type="predicted"/>
<dbReference type="Proteomes" id="UP000006222">
    <property type="component" value="Unassembled WGS sequence"/>
</dbReference>
<evidence type="ECO:0000313" key="1">
    <source>
        <dbReference type="EMBL" id="EGF27497.1"/>
    </source>
</evidence>
<accession>F2AS81</accession>
<evidence type="ECO:0000313" key="2">
    <source>
        <dbReference type="Proteomes" id="UP000006222"/>
    </source>
</evidence>
<organism evidence="1 2">
    <name type="scientific">Rhodopirellula baltica WH47</name>
    <dbReference type="NCBI Taxonomy" id="991778"/>
    <lineage>
        <taxon>Bacteria</taxon>
        <taxon>Pseudomonadati</taxon>
        <taxon>Planctomycetota</taxon>
        <taxon>Planctomycetia</taxon>
        <taxon>Pirellulales</taxon>
        <taxon>Pirellulaceae</taxon>
        <taxon>Rhodopirellula</taxon>
    </lineage>
</organism>
<name>F2AS81_RHOBT</name>
<comment type="caution">
    <text evidence="1">The sequence shown here is derived from an EMBL/GenBank/DDBJ whole genome shotgun (WGS) entry which is preliminary data.</text>
</comment>
<sequence>MTPAYELSSEREADFPTVPLVAINVSIGADEMQMACKRCTAEPDPDS</sequence>
<dbReference type="EMBL" id="AFAR01000140">
    <property type="protein sequence ID" value="EGF27497.1"/>
    <property type="molecule type" value="Genomic_DNA"/>
</dbReference>
<gene>
    <name evidence="1" type="ORF">RBWH47_03255</name>
</gene>
<dbReference type="AlphaFoldDB" id="F2AS81"/>
<dbReference type="PATRIC" id="fig|991778.3.peg.2728"/>
<protein>
    <submittedName>
        <fullName evidence="1">Uncharacterized protein</fullName>
    </submittedName>
</protein>